<dbReference type="InterPro" id="IPR036188">
    <property type="entry name" value="FAD/NAD-bd_sf"/>
</dbReference>
<dbReference type="PRINTS" id="PR00419">
    <property type="entry name" value="ADXRDTASE"/>
</dbReference>
<dbReference type="SUPFAM" id="SSF51971">
    <property type="entry name" value="Nucleotide-binding domain"/>
    <property type="match status" value="2"/>
</dbReference>
<comment type="similarity">
    <text evidence="2">Belongs to the ferredoxin--NADP reductase type 1 family.</text>
</comment>
<protein>
    <recommendedName>
        <fullName evidence="3">ferredoxin--NADP(+) reductase</fullName>
        <ecNumber evidence="3">1.18.1.2</ecNumber>
    </recommendedName>
</protein>
<dbReference type="PROSITE" id="PS00198">
    <property type="entry name" value="4FE4S_FER_1"/>
    <property type="match status" value="1"/>
</dbReference>
<keyword evidence="6" id="KW-0274">FAD</keyword>
<feature type="domain" description="4Fe-4S ferredoxin-type" evidence="12">
    <location>
        <begin position="1"/>
        <end position="29"/>
    </location>
</feature>
<name>A0ABQ2KE75_9NOCA</name>
<keyword evidence="4" id="KW-0285">Flavoprotein</keyword>
<evidence type="ECO:0000313" key="14">
    <source>
        <dbReference type="Proteomes" id="UP000658127"/>
    </source>
</evidence>
<dbReference type="PROSITE" id="PS51379">
    <property type="entry name" value="4FE4S_FER_2"/>
    <property type="match status" value="2"/>
</dbReference>
<dbReference type="InterPro" id="IPR017900">
    <property type="entry name" value="4Fe4S_Fe_S_CS"/>
</dbReference>
<dbReference type="CDD" id="cd04410">
    <property type="entry name" value="DMSOR_beta-like"/>
    <property type="match status" value="1"/>
</dbReference>
<dbReference type="Gene3D" id="3.40.50.720">
    <property type="entry name" value="NAD(P)-binding Rossmann-like Domain"/>
    <property type="match status" value="1"/>
</dbReference>
<dbReference type="Pfam" id="PF07992">
    <property type="entry name" value="Pyr_redox_2"/>
    <property type="match status" value="1"/>
</dbReference>
<dbReference type="Pfam" id="PF00037">
    <property type="entry name" value="Fer4"/>
    <property type="match status" value="1"/>
</dbReference>
<feature type="domain" description="4Fe-4S ferredoxin-type" evidence="12">
    <location>
        <begin position="37"/>
        <end position="66"/>
    </location>
</feature>
<dbReference type="RefSeq" id="WP_189028483.1">
    <property type="nucleotide sequence ID" value="NZ_BMNE01000003.1"/>
</dbReference>
<evidence type="ECO:0000259" key="12">
    <source>
        <dbReference type="PROSITE" id="PS51379"/>
    </source>
</evidence>
<dbReference type="PANTHER" id="PTHR48467">
    <property type="entry name" value="GLUTAMATE SYNTHASE 1 [NADH], CHLOROPLASTIC-LIKE"/>
    <property type="match status" value="1"/>
</dbReference>
<dbReference type="InterPro" id="IPR017896">
    <property type="entry name" value="4Fe4S_Fe-S-bd"/>
</dbReference>
<evidence type="ECO:0000256" key="4">
    <source>
        <dbReference type="ARBA" id="ARBA00022630"/>
    </source>
</evidence>
<comment type="catalytic activity">
    <reaction evidence="11">
        <text>2 reduced [2Fe-2S]-[ferredoxin] + NADP(+) + H(+) = 2 oxidized [2Fe-2S]-[ferredoxin] + NADPH</text>
        <dbReference type="Rhea" id="RHEA:20125"/>
        <dbReference type="Rhea" id="RHEA-COMP:10000"/>
        <dbReference type="Rhea" id="RHEA-COMP:10001"/>
        <dbReference type="ChEBI" id="CHEBI:15378"/>
        <dbReference type="ChEBI" id="CHEBI:33737"/>
        <dbReference type="ChEBI" id="CHEBI:33738"/>
        <dbReference type="ChEBI" id="CHEBI:57783"/>
        <dbReference type="ChEBI" id="CHEBI:58349"/>
        <dbReference type="EC" id="1.18.1.2"/>
    </reaction>
</comment>
<comment type="cofactor">
    <cofactor evidence="1">
        <name>FAD</name>
        <dbReference type="ChEBI" id="CHEBI:57692"/>
    </cofactor>
</comment>
<accession>A0ABQ2KE75</accession>
<dbReference type="PANTHER" id="PTHR48467:SF1">
    <property type="entry name" value="GLUTAMATE SYNTHASE 1 [NADH], CHLOROPLASTIC-LIKE"/>
    <property type="match status" value="1"/>
</dbReference>
<proteinExistence type="inferred from homology"/>
<keyword evidence="10" id="KW-0411">Iron-sulfur</keyword>
<keyword evidence="7" id="KW-0521">NADP</keyword>
<evidence type="ECO:0000256" key="9">
    <source>
        <dbReference type="ARBA" id="ARBA00023004"/>
    </source>
</evidence>
<dbReference type="InterPro" id="IPR055275">
    <property type="entry name" value="Ferredox_Rdtase"/>
</dbReference>
<evidence type="ECO:0000256" key="3">
    <source>
        <dbReference type="ARBA" id="ARBA00013223"/>
    </source>
</evidence>
<keyword evidence="8" id="KW-0560">Oxidoreductase</keyword>
<evidence type="ECO:0000313" key="13">
    <source>
        <dbReference type="EMBL" id="GGN80854.1"/>
    </source>
</evidence>
<dbReference type="EMBL" id="BMNE01000003">
    <property type="protein sequence ID" value="GGN80854.1"/>
    <property type="molecule type" value="Genomic_DNA"/>
</dbReference>
<comment type="caution">
    <text evidence="13">The sequence shown here is derived from an EMBL/GenBank/DDBJ whole genome shotgun (WGS) entry which is preliminary data.</text>
</comment>
<keyword evidence="9" id="KW-0408">Iron</keyword>
<sequence length="534" mass="57650">MAYVITQRCCNDATCIAECPVDCIRPTPDQPEFATAEMLYIDPDTCIDCGACADSCPVQAIFPEDELTESLSRYRDINAEYFQANPLEADFTPIPAELRPPKERGTLRVAIVGAGPSACYAAQELLERGDVEVDMFDRLPTPWGLVRAGVAPDHAGTKIVTDAFAADFRRDNFRFHLNVEVGDHISHDELLAHHHAVIYAVGASTDRRLGIPGEDLPGSHSATEFVSWYNGHPDFADREFDLSTERAVIVGNGNVALDIARILTTDPDQLATTDIADHALEALRHSAIREVVLLGRRSPAEAAYTSPEFLALGYLPDVDVVVDTADLEPGDALKVRLAHEYAERPSTPGNKRIVFRYLASPLAITGYGHVEALEVSRNRLVSSESGPAAEATGETGTLATGLVLRSIGYRGEPVPDLPFDDARGIVPNDQGSVAPGVYVTGWIKRGARGVIGTNKVDAKETVDKIIGDFAAGELKTPINDREALAALVRERQPEVVDRDGWTAIDAAERAAGEAAGRPRVKITTAVDLVRTAGR</sequence>
<dbReference type="SUPFAM" id="SSF54862">
    <property type="entry name" value="4Fe-4S ferredoxins"/>
    <property type="match status" value="1"/>
</dbReference>
<dbReference type="PIRSF" id="PIRSF000362">
    <property type="entry name" value="FNR"/>
    <property type="match status" value="1"/>
</dbReference>
<dbReference type="InterPro" id="IPR023753">
    <property type="entry name" value="FAD/NAD-binding_dom"/>
</dbReference>
<dbReference type="EC" id="1.18.1.2" evidence="3"/>
<evidence type="ECO:0000256" key="11">
    <source>
        <dbReference type="ARBA" id="ARBA00047776"/>
    </source>
</evidence>
<evidence type="ECO:0000256" key="8">
    <source>
        <dbReference type="ARBA" id="ARBA00023002"/>
    </source>
</evidence>
<keyword evidence="5" id="KW-0479">Metal-binding</keyword>
<dbReference type="Proteomes" id="UP000658127">
    <property type="component" value="Unassembled WGS sequence"/>
</dbReference>
<gene>
    <name evidence="13" type="primary">fprB</name>
    <name evidence="13" type="ORF">GCM10011610_30620</name>
</gene>
<evidence type="ECO:0000256" key="7">
    <source>
        <dbReference type="ARBA" id="ARBA00022857"/>
    </source>
</evidence>
<keyword evidence="14" id="KW-1185">Reference proteome</keyword>
<evidence type="ECO:0000256" key="1">
    <source>
        <dbReference type="ARBA" id="ARBA00001974"/>
    </source>
</evidence>
<dbReference type="Gene3D" id="3.50.50.60">
    <property type="entry name" value="FAD/NAD(P)-binding domain"/>
    <property type="match status" value="1"/>
</dbReference>
<evidence type="ECO:0000256" key="2">
    <source>
        <dbReference type="ARBA" id="ARBA00008312"/>
    </source>
</evidence>
<dbReference type="InterPro" id="IPR021163">
    <property type="entry name" value="Ferredox_Rdtase_adrenod"/>
</dbReference>
<organism evidence="13 14">
    <name type="scientific">Nocardia rhizosphaerihabitans</name>
    <dbReference type="NCBI Taxonomy" id="1691570"/>
    <lineage>
        <taxon>Bacteria</taxon>
        <taxon>Bacillati</taxon>
        <taxon>Actinomycetota</taxon>
        <taxon>Actinomycetes</taxon>
        <taxon>Mycobacteriales</taxon>
        <taxon>Nocardiaceae</taxon>
        <taxon>Nocardia</taxon>
    </lineage>
</organism>
<evidence type="ECO:0000256" key="10">
    <source>
        <dbReference type="ARBA" id="ARBA00023014"/>
    </source>
</evidence>
<evidence type="ECO:0000256" key="6">
    <source>
        <dbReference type="ARBA" id="ARBA00022827"/>
    </source>
</evidence>
<dbReference type="Gene3D" id="3.30.70.20">
    <property type="match status" value="1"/>
</dbReference>
<evidence type="ECO:0000256" key="5">
    <source>
        <dbReference type="ARBA" id="ARBA00022723"/>
    </source>
</evidence>
<reference evidence="14" key="1">
    <citation type="journal article" date="2019" name="Int. J. Syst. Evol. Microbiol.">
        <title>The Global Catalogue of Microorganisms (GCM) 10K type strain sequencing project: providing services to taxonomists for standard genome sequencing and annotation.</title>
        <authorList>
            <consortium name="The Broad Institute Genomics Platform"/>
            <consortium name="The Broad Institute Genome Sequencing Center for Infectious Disease"/>
            <person name="Wu L."/>
            <person name="Ma J."/>
        </authorList>
    </citation>
    <scope>NUCLEOTIDE SEQUENCE [LARGE SCALE GENOMIC DNA]</scope>
    <source>
        <strain evidence="14">CGMCC 4.7329</strain>
    </source>
</reference>